<organism evidence="1">
    <name type="scientific">mine drainage metagenome</name>
    <dbReference type="NCBI Taxonomy" id="410659"/>
    <lineage>
        <taxon>unclassified sequences</taxon>
        <taxon>metagenomes</taxon>
        <taxon>ecological metagenomes</taxon>
    </lineage>
</organism>
<reference evidence="1" key="2">
    <citation type="journal article" date="2014" name="ISME J.">
        <title>Microbial stratification in low pH oxic and suboxic macroscopic growths along an acid mine drainage.</title>
        <authorList>
            <person name="Mendez-Garcia C."/>
            <person name="Mesa V."/>
            <person name="Sprenger R.R."/>
            <person name="Richter M."/>
            <person name="Diez M.S."/>
            <person name="Solano J."/>
            <person name="Bargiela R."/>
            <person name="Golyshina O.V."/>
            <person name="Manteca A."/>
            <person name="Ramos J.L."/>
            <person name="Gallego J.R."/>
            <person name="Llorente I."/>
            <person name="Martins Dos Santos V.A."/>
            <person name="Jensen O.N."/>
            <person name="Pelaez A.I."/>
            <person name="Sanchez J."/>
            <person name="Ferrer M."/>
        </authorList>
    </citation>
    <scope>NUCLEOTIDE SEQUENCE</scope>
</reference>
<accession>T0ZS99</accession>
<feature type="non-terminal residue" evidence="1">
    <location>
        <position position="1"/>
    </location>
</feature>
<protein>
    <recommendedName>
        <fullName evidence="2">YncE family protein</fullName>
    </recommendedName>
</protein>
<dbReference type="SUPFAM" id="SSF63825">
    <property type="entry name" value="YWTD domain"/>
    <property type="match status" value="1"/>
</dbReference>
<dbReference type="InterPro" id="IPR015943">
    <property type="entry name" value="WD40/YVTN_repeat-like_dom_sf"/>
</dbReference>
<dbReference type="EMBL" id="AUZZ01009722">
    <property type="protein sequence ID" value="EQD32700.1"/>
    <property type="molecule type" value="Genomic_DNA"/>
</dbReference>
<reference evidence="1" key="1">
    <citation type="submission" date="2013-08" db="EMBL/GenBank/DDBJ databases">
        <authorList>
            <person name="Mendez C."/>
            <person name="Richter M."/>
            <person name="Ferrer M."/>
            <person name="Sanchez J."/>
        </authorList>
    </citation>
    <scope>NUCLEOTIDE SEQUENCE</scope>
</reference>
<dbReference type="Gene3D" id="2.130.10.10">
    <property type="entry name" value="YVTN repeat-like/Quinoprotein amine dehydrogenase"/>
    <property type="match status" value="1"/>
</dbReference>
<evidence type="ECO:0000313" key="1">
    <source>
        <dbReference type="EMBL" id="EQD32700.1"/>
    </source>
</evidence>
<gene>
    <name evidence="1" type="ORF">B2A_13427</name>
</gene>
<evidence type="ECO:0008006" key="2">
    <source>
        <dbReference type="Google" id="ProtNLM"/>
    </source>
</evidence>
<name>T0ZS99_9ZZZZ</name>
<proteinExistence type="predicted"/>
<sequence length="103" mass="10914">TAMTRVPQGPDIWVADANDDALVEVDTRALKVVRVIRDSPYPHAPPGSYPDALALADGELFVANAGNDDVAVFDGATGELRGLIPTGWYPSALTVAHRALYVV</sequence>
<feature type="non-terminal residue" evidence="1">
    <location>
        <position position="103"/>
    </location>
</feature>
<dbReference type="AlphaFoldDB" id="T0ZS99"/>
<comment type="caution">
    <text evidence="1">The sequence shown here is derived from an EMBL/GenBank/DDBJ whole genome shotgun (WGS) entry which is preliminary data.</text>
</comment>